<organism evidence="2 3">
    <name type="scientific">Branchiostoma belcheri</name>
    <name type="common">Amphioxus</name>
    <dbReference type="NCBI Taxonomy" id="7741"/>
    <lineage>
        <taxon>Eukaryota</taxon>
        <taxon>Metazoa</taxon>
        <taxon>Chordata</taxon>
        <taxon>Cephalochordata</taxon>
        <taxon>Leptocardii</taxon>
        <taxon>Amphioxiformes</taxon>
        <taxon>Branchiostomatidae</taxon>
        <taxon>Branchiostoma</taxon>
    </lineage>
</organism>
<dbReference type="RefSeq" id="XP_019637956.1">
    <property type="nucleotide sequence ID" value="XM_019782397.1"/>
</dbReference>
<evidence type="ECO:0000313" key="2">
    <source>
        <dbReference type="Proteomes" id="UP000515135"/>
    </source>
</evidence>
<dbReference type="Proteomes" id="UP000515135">
    <property type="component" value="Unplaced"/>
</dbReference>
<reference evidence="3" key="1">
    <citation type="submission" date="2025-08" db="UniProtKB">
        <authorList>
            <consortium name="RefSeq"/>
        </authorList>
    </citation>
    <scope>IDENTIFICATION</scope>
    <source>
        <tissue evidence="3">Gonad</tissue>
    </source>
</reference>
<gene>
    <name evidence="3" type="primary">LOC109480248</name>
</gene>
<proteinExistence type="predicted"/>
<dbReference type="AlphaFoldDB" id="A0A6P5A881"/>
<keyword evidence="2" id="KW-1185">Reference proteome</keyword>
<feature type="region of interest" description="Disordered" evidence="1">
    <location>
        <begin position="181"/>
        <end position="209"/>
    </location>
</feature>
<evidence type="ECO:0000256" key="1">
    <source>
        <dbReference type="SAM" id="MobiDB-lite"/>
    </source>
</evidence>
<sequence length="209" mass="23484">MWKLAALPIPQKIQFHGQPANRLIENPFPTYKGTLVQKTRQNGDPKAKVFRAAHVPAGNRDSTVLVYSYTSTPPVTGGTYVVLQFKESGLYFASKGRSWYPRLVLQEGEDATKITSTADPRVFLMKPTQNSAKDFVFASCVASKQKPDDPSKARVITLSRNKDKPAVLKLEEKGPSLESQYFKKKVARGRSRRGEQSDECQVQEEQHRN</sequence>
<feature type="compositionally biased region" description="Basic residues" evidence="1">
    <location>
        <begin position="182"/>
        <end position="191"/>
    </location>
</feature>
<name>A0A6P5A881_BRABE</name>
<dbReference type="OrthoDB" id="10002577at2759"/>
<protein>
    <submittedName>
        <fullName evidence="3">Uncharacterized protein LOC109480248</fullName>
    </submittedName>
</protein>
<dbReference type="GeneID" id="109480248"/>
<evidence type="ECO:0000313" key="3">
    <source>
        <dbReference type="RefSeq" id="XP_019637956.1"/>
    </source>
</evidence>
<dbReference type="KEGG" id="bbel:109480248"/>
<accession>A0A6P5A881</accession>